<gene>
    <name evidence="2" type="ORF">ITQ90_05460</name>
</gene>
<feature type="domain" description="BIG2" evidence="1">
    <location>
        <begin position="2"/>
        <end position="80"/>
    </location>
</feature>
<name>A0AB73HEP6_PEDPE</name>
<comment type="caution">
    <text evidence="2">The sequence shown here is derived from an EMBL/GenBank/DDBJ whole genome shotgun (WGS) entry which is preliminary data.</text>
</comment>
<protein>
    <submittedName>
        <fullName evidence="2">Ig-like domain-containing protein</fullName>
    </submittedName>
</protein>
<dbReference type="Pfam" id="PF02368">
    <property type="entry name" value="Big_2"/>
    <property type="match status" value="1"/>
</dbReference>
<proteinExistence type="predicted"/>
<organism evidence="2 3">
    <name type="scientific">Pediococcus pentosaceus</name>
    <dbReference type="NCBI Taxonomy" id="1255"/>
    <lineage>
        <taxon>Bacteria</taxon>
        <taxon>Bacillati</taxon>
        <taxon>Bacillota</taxon>
        <taxon>Bacilli</taxon>
        <taxon>Lactobacillales</taxon>
        <taxon>Lactobacillaceae</taxon>
        <taxon>Pediococcus</taxon>
    </lineage>
</organism>
<evidence type="ECO:0000313" key="3">
    <source>
        <dbReference type="Proteomes" id="UP001194632"/>
    </source>
</evidence>
<reference evidence="2" key="1">
    <citation type="submission" date="2020-11" db="EMBL/GenBank/DDBJ databases">
        <title>Antibiotic susceptibility profiles of Pediococcus pentosaceus from various origins and their implications for the safety assessment of strains with food-technology applications.</title>
        <authorList>
            <person name="Shani N."/>
            <person name="Oberhaensli S."/>
            <person name="Arias E."/>
        </authorList>
    </citation>
    <scope>NUCLEOTIDE SEQUENCE</scope>
    <source>
        <strain evidence="2">FAM 24207</strain>
    </source>
</reference>
<accession>A0AB73HEP6</accession>
<evidence type="ECO:0000313" key="2">
    <source>
        <dbReference type="EMBL" id="MBF7114933.1"/>
    </source>
</evidence>
<dbReference type="Gene3D" id="2.60.40.1080">
    <property type="match status" value="1"/>
</dbReference>
<evidence type="ECO:0000259" key="1">
    <source>
        <dbReference type="Pfam" id="PF02368"/>
    </source>
</evidence>
<dbReference type="SUPFAM" id="SSF49373">
    <property type="entry name" value="Invasin/intimin cell-adhesion fragments"/>
    <property type="match status" value="1"/>
</dbReference>
<dbReference type="AlphaFoldDB" id="A0AB73HEP6"/>
<dbReference type="EMBL" id="JADOFP010000004">
    <property type="protein sequence ID" value="MBF7114933.1"/>
    <property type="molecule type" value="Genomic_DNA"/>
</dbReference>
<sequence length="88" mass="8890">MTASQKTLSEKVGDSKDITIASDPVNASDAEAVVKATTAKSDNETVATVTKKSDGTFTVTGVKVGTANITFTSGGFTTTLSVTITEAA</sequence>
<dbReference type="Proteomes" id="UP001194632">
    <property type="component" value="Unassembled WGS sequence"/>
</dbReference>
<dbReference type="InterPro" id="IPR008964">
    <property type="entry name" value="Invasin/intimin_cell_adhesion"/>
</dbReference>
<dbReference type="RefSeq" id="WP_195749723.1">
    <property type="nucleotide sequence ID" value="NZ_JADOFP010000004.1"/>
</dbReference>
<dbReference type="InterPro" id="IPR003343">
    <property type="entry name" value="Big_2"/>
</dbReference>